<sequence length="171" mass="19448">MDKAGRKLLLFISGSLMLVSSLSMGLYIHFTVDMKNNSTNLTVTANDPRTHDAHVNYLEIIPLVCIMLYILGYAFGWGPITWLLMSEILPLKARGMASGLCVMVSWITGFVLTEAFLPVVNAFNLETPFFFITIICVCCIIFTYFYVPETKGRTLEQIEFYFRTGRRSFIK</sequence>
<evidence type="ECO:0000256" key="3">
    <source>
        <dbReference type="ARBA" id="ARBA00022989"/>
    </source>
</evidence>
<dbReference type="InterPro" id="IPR003663">
    <property type="entry name" value="Sugar/inositol_transpt"/>
</dbReference>
<dbReference type="PRINTS" id="PR00171">
    <property type="entry name" value="SUGRTRNSPORT"/>
</dbReference>
<feature type="transmembrane region" description="Helical" evidence="5">
    <location>
        <begin position="60"/>
        <end position="85"/>
    </location>
</feature>
<evidence type="ECO:0000256" key="2">
    <source>
        <dbReference type="ARBA" id="ARBA00022692"/>
    </source>
</evidence>
<dbReference type="SUPFAM" id="SSF103473">
    <property type="entry name" value="MFS general substrate transporter"/>
    <property type="match status" value="1"/>
</dbReference>
<dbReference type="Pfam" id="PF00083">
    <property type="entry name" value="Sugar_tr"/>
    <property type="match status" value="1"/>
</dbReference>
<dbReference type="InterPro" id="IPR005828">
    <property type="entry name" value="MFS_sugar_transport-like"/>
</dbReference>
<keyword evidence="2 5" id="KW-0812">Transmembrane</keyword>
<organism evidence="7 8">
    <name type="scientific">Ranitomeya imitator</name>
    <name type="common">mimic poison frog</name>
    <dbReference type="NCBI Taxonomy" id="111125"/>
    <lineage>
        <taxon>Eukaryota</taxon>
        <taxon>Metazoa</taxon>
        <taxon>Chordata</taxon>
        <taxon>Craniata</taxon>
        <taxon>Vertebrata</taxon>
        <taxon>Euteleostomi</taxon>
        <taxon>Amphibia</taxon>
        <taxon>Batrachia</taxon>
        <taxon>Anura</taxon>
        <taxon>Neobatrachia</taxon>
        <taxon>Hyloidea</taxon>
        <taxon>Dendrobatidae</taxon>
        <taxon>Dendrobatinae</taxon>
        <taxon>Ranitomeya</taxon>
    </lineage>
</organism>
<name>A0ABN9M5N8_9NEOB</name>
<dbReference type="InterPro" id="IPR050549">
    <property type="entry name" value="MFS_Trehalose_Transporter"/>
</dbReference>
<dbReference type="PROSITE" id="PS50850">
    <property type="entry name" value="MFS"/>
    <property type="match status" value="1"/>
</dbReference>
<feature type="domain" description="Major facilitator superfamily (MFS) profile" evidence="6">
    <location>
        <begin position="1"/>
        <end position="151"/>
    </location>
</feature>
<evidence type="ECO:0000256" key="1">
    <source>
        <dbReference type="ARBA" id="ARBA00004141"/>
    </source>
</evidence>
<evidence type="ECO:0000259" key="6">
    <source>
        <dbReference type="PROSITE" id="PS50850"/>
    </source>
</evidence>
<keyword evidence="8" id="KW-1185">Reference proteome</keyword>
<comment type="caution">
    <text evidence="7">The sequence shown here is derived from an EMBL/GenBank/DDBJ whole genome shotgun (WGS) entry which is preliminary data.</text>
</comment>
<evidence type="ECO:0000313" key="7">
    <source>
        <dbReference type="EMBL" id="CAJ0958916.1"/>
    </source>
</evidence>
<gene>
    <name evidence="7" type="ORF">RIMI_LOCUS16600804</name>
</gene>
<dbReference type="PANTHER" id="PTHR48021">
    <property type="match status" value="1"/>
</dbReference>
<feature type="transmembrane region" description="Helical" evidence="5">
    <location>
        <begin position="129"/>
        <end position="147"/>
    </location>
</feature>
<dbReference type="InterPro" id="IPR036259">
    <property type="entry name" value="MFS_trans_sf"/>
</dbReference>
<feature type="transmembrane region" description="Helical" evidence="5">
    <location>
        <begin position="97"/>
        <end position="117"/>
    </location>
</feature>
<dbReference type="PANTHER" id="PTHR48021:SF59">
    <property type="entry name" value="SOLUTE CARRIER FAMILY 2, FACILITATED GLUCOSE TRANSPORTER MEMBER 6"/>
    <property type="match status" value="1"/>
</dbReference>
<keyword evidence="4 5" id="KW-0472">Membrane</keyword>
<evidence type="ECO:0000256" key="4">
    <source>
        <dbReference type="ARBA" id="ARBA00023136"/>
    </source>
</evidence>
<comment type="subcellular location">
    <subcellularLocation>
        <location evidence="1">Membrane</location>
        <topology evidence="1">Multi-pass membrane protein</topology>
    </subcellularLocation>
</comment>
<protein>
    <recommendedName>
        <fullName evidence="6">Major facilitator superfamily (MFS) profile domain-containing protein</fullName>
    </recommendedName>
</protein>
<keyword evidence="3 5" id="KW-1133">Transmembrane helix</keyword>
<dbReference type="InterPro" id="IPR020846">
    <property type="entry name" value="MFS_dom"/>
</dbReference>
<evidence type="ECO:0000256" key="5">
    <source>
        <dbReference type="SAM" id="Phobius"/>
    </source>
</evidence>
<accession>A0ABN9M5N8</accession>
<proteinExistence type="predicted"/>
<reference evidence="7" key="1">
    <citation type="submission" date="2023-07" db="EMBL/GenBank/DDBJ databases">
        <authorList>
            <person name="Stuckert A."/>
        </authorList>
    </citation>
    <scope>NUCLEOTIDE SEQUENCE</scope>
</reference>
<evidence type="ECO:0000313" key="8">
    <source>
        <dbReference type="Proteomes" id="UP001176940"/>
    </source>
</evidence>
<dbReference type="Proteomes" id="UP001176940">
    <property type="component" value="Unassembled WGS sequence"/>
</dbReference>
<dbReference type="EMBL" id="CAUEEQ010046666">
    <property type="protein sequence ID" value="CAJ0958916.1"/>
    <property type="molecule type" value="Genomic_DNA"/>
</dbReference>
<dbReference type="Gene3D" id="1.20.1250.20">
    <property type="entry name" value="MFS general substrate transporter like domains"/>
    <property type="match status" value="1"/>
</dbReference>